<organism evidence="2 3">
    <name type="scientific">Butyrivibrio hungatei</name>
    <dbReference type="NCBI Taxonomy" id="185008"/>
    <lineage>
        <taxon>Bacteria</taxon>
        <taxon>Bacillati</taxon>
        <taxon>Bacillota</taxon>
        <taxon>Clostridia</taxon>
        <taxon>Lachnospirales</taxon>
        <taxon>Lachnospiraceae</taxon>
        <taxon>Butyrivibrio</taxon>
    </lineage>
</organism>
<dbReference type="OrthoDB" id="9800516at2"/>
<dbReference type="GO" id="GO:0005737">
    <property type="term" value="C:cytoplasm"/>
    <property type="evidence" value="ECO:0007669"/>
    <property type="project" value="TreeGrafter"/>
</dbReference>
<reference evidence="3" key="1">
    <citation type="submission" date="2016-10" db="EMBL/GenBank/DDBJ databases">
        <authorList>
            <person name="Varghese N."/>
            <person name="Submissions S."/>
        </authorList>
    </citation>
    <scope>NUCLEOTIDE SEQUENCE [LARGE SCALE GENOMIC DNA]</scope>
    <source>
        <strain evidence="3">XBD2006</strain>
    </source>
</reference>
<keyword evidence="3" id="KW-1185">Reference proteome</keyword>
<evidence type="ECO:0000313" key="3">
    <source>
        <dbReference type="Proteomes" id="UP000183047"/>
    </source>
</evidence>
<accession>A0A1G5BZ16</accession>
<name>A0A1G5BZ16_9FIRM</name>
<feature type="domain" description="DJ-1/PfpI" evidence="1">
    <location>
        <begin position="1"/>
        <end position="176"/>
    </location>
</feature>
<protein>
    <submittedName>
        <fullName evidence="2">4-methyl-5(B-hydroxyethyl)-thiazole monophosphate biosynthesis</fullName>
    </submittedName>
</protein>
<dbReference type="Pfam" id="PF01965">
    <property type="entry name" value="DJ-1_PfpI"/>
    <property type="match status" value="1"/>
</dbReference>
<dbReference type="InterPro" id="IPR050325">
    <property type="entry name" value="Prot/Nucl_acid_deglycase"/>
</dbReference>
<evidence type="ECO:0000259" key="1">
    <source>
        <dbReference type="Pfam" id="PF01965"/>
    </source>
</evidence>
<dbReference type="InterPro" id="IPR029062">
    <property type="entry name" value="Class_I_gatase-like"/>
</dbReference>
<dbReference type="Proteomes" id="UP000183047">
    <property type="component" value="Unassembled WGS sequence"/>
</dbReference>
<sequence length="194" mass="21968">MKILLFCCKGFEMLEFAPFYDVAGWAKSEYGYDVELETCGFEREVPSAFWRTRINTDKLIDEIDVNDYDALAIPGGDHNFGFFEDAYDERFLELIRKFNDCRKIIASVCVAALPIGKSGALAGRKGTTYHLCDAYRQRELAEFGVNVINEPVVIDDNIITSYCPQTAPQVAFELLERLIGEEKTNLIKTGMGYI</sequence>
<evidence type="ECO:0000313" key="2">
    <source>
        <dbReference type="EMBL" id="SCX95402.1"/>
    </source>
</evidence>
<dbReference type="PANTHER" id="PTHR48094:SF5">
    <property type="entry name" value="PROTEIN DJ-1 HOMOLOG"/>
    <property type="match status" value="1"/>
</dbReference>
<dbReference type="CDD" id="cd03135">
    <property type="entry name" value="GATase1_DJ-1"/>
    <property type="match status" value="1"/>
</dbReference>
<proteinExistence type="predicted"/>
<gene>
    <name evidence="2" type="ORF">SAMN02910451_00889</name>
</gene>
<dbReference type="InterPro" id="IPR002818">
    <property type="entry name" value="DJ-1/PfpI"/>
</dbReference>
<dbReference type="AlphaFoldDB" id="A0A1G5BZ16"/>
<dbReference type="SUPFAM" id="SSF52317">
    <property type="entry name" value="Class I glutamine amidotransferase-like"/>
    <property type="match status" value="1"/>
</dbReference>
<dbReference type="Gene3D" id="3.40.50.880">
    <property type="match status" value="1"/>
</dbReference>
<dbReference type="RefSeq" id="WP_074461625.1">
    <property type="nucleotide sequence ID" value="NZ_FMUR01000005.1"/>
</dbReference>
<dbReference type="PANTHER" id="PTHR48094">
    <property type="entry name" value="PROTEIN/NUCLEIC ACID DEGLYCASE DJ-1-RELATED"/>
    <property type="match status" value="1"/>
</dbReference>
<dbReference type="EMBL" id="FMUR01000005">
    <property type="protein sequence ID" value="SCX95402.1"/>
    <property type="molecule type" value="Genomic_DNA"/>
</dbReference>